<dbReference type="SUPFAM" id="SSF56219">
    <property type="entry name" value="DNase I-like"/>
    <property type="match status" value="1"/>
</dbReference>
<dbReference type="Pfam" id="PF03372">
    <property type="entry name" value="Exo_endo_phos"/>
    <property type="match status" value="1"/>
</dbReference>
<dbReference type="InterPro" id="IPR005135">
    <property type="entry name" value="Endo/exonuclease/phosphatase"/>
</dbReference>
<sequence length="243" mass="27388">MKPKGGKISRHEDVALCPPGEGILQTDTEDVARRLPRHWRGKSLGDELGAHSISLDCGKLLHVRLESNKWPKSLFVTAVYAKCDTVARRALWDDLRAILVGVSPWIVGGDFNTILSTDKRSGGSGPSGIAMSDFYDAIADSALVDAGYVGSPYTWYSRRLRQRLDRVLVSSCWITVFPKMQVTHLDLSQLDHRGLLVEVECNVERNVSSFHFQHMWTVHSEFLGVVRRNWQYPMVGSSMMRFQ</sequence>
<reference evidence="2" key="2">
    <citation type="journal article" date="2024" name="Plant">
        <title>Genomic evolution and insights into agronomic trait innovations of Sesamum species.</title>
        <authorList>
            <person name="Miao H."/>
            <person name="Wang L."/>
            <person name="Qu L."/>
            <person name="Liu H."/>
            <person name="Sun Y."/>
            <person name="Le M."/>
            <person name="Wang Q."/>
            <person name="Wei S."/>
            <person name="Zheng Y."/>
            <person name="Lin W."/>
            <person name="Duan Y."/>
            <person name="Cao H."/>
            <person name="Xiong S."/>
            <person name="Wang X."/>
            <person name="Wei L."/>
            <person name="Li C."/>
            <person name="Ma Q."/>
            <person name="Ju M."/>
            <person name="Zhao R."/>
            <person name="Li G."/>
            <person name="Mu C."/>
            <person name="Tian Q."/>
            <person name="Mei H."/>
            <person name="Zhang T."/>
            <person name="Gao T."/>
            <person name="Zhang H."/>
        </authorList>
    </citation>
    <scope>NUCLEOTIDE SEQUENCE</scope>
    <source>
        <strain evidence="2">G01</strain>
    </source>
</reference>
<protein>
    <recommendedName>
        <fullName evidence="1">Endonuclease/exonuclease/phosphatase domain-containing protein</fullName>
    </recommendedName>
</protein>
<dbReference type="Gene3D" id="3.60.10.10">
    <property type="entry name" value="Endonuclease/exonuclease/phosphatase"/>
    <property type="match status" value="1"/>
</dbReference>
<name>A0AAW2ITG2_9LAMI</name>
<organism evidence="2">
    <name type="scientific">Sesamum angustifolium</name>
    <dbReference type="NCBI Taxonomy" id="2727405"/>
    <lineage>
        <taxon>Eukaryota</taxon>
        <taxon>Viridiplantae</taxon>
        <taxon>Streptophyta</taxon>
        <taxon>Embryophyta</taxon>
        <taxon>Tracheophyta</taxon>
        <taxon>Spermatophyta</taxon>
        <taxon>Magnoliopsida</taxon>
        <taxon>eudicotyledons</taxon>
        <taxon>Gunneridae</taxon>
        <taxon>Pentapetalae</taxon>
        <taxon>asterids</taxon>
        <taxon>lamiids</taxon>
        <taxon>Lamiales</taxon>
        <taxon>Pedaliaceae</taxon>
        <taxon>Sesamum</taxon>
    </lineage>
</organism>
<gene>
    <name evidence="2" type="ORF">Sangu_2817000</name>
</gene>
<dbReference type="PANTHER" id="PTHR33710:SF62">
    <property type="entry name" value="DUF4283 DOMAIN PROTEIN"/>
    <property type="match status" value="1"/>
</dbReference>
<dbReference type="PANTHER" id="PTHR33710">
    <property type="entry name" value="BNAC02G09200D PROTEIN"/>
    <property type="match status" value="1"/>
</dbReference>
<dbReference type="GO" id="GO:0003824">
    <property type="term" value="F:catalytic activity"/>
    <property type="evidence" value="ECO:0007669"/>
    <property type="project" value="InterPro"/>
</dbReference>
<comment type="caution">
    <text evidence="2">The sequence shown here is derived from an EMBL/GenBank/DDBJ whole genome shotgun (WGS) entry which is preliminary data.</text>
</comment>
<dbReference type="InterPro" id="IPR036691">
    <property type="entry name" value="Endo/exonu/phosph_ase_sf"/>
</dbReference>
<reference evidence="2" key="1">
    <citation type="submission" date="2020-06" db="EMBL/GenBank/DDBJ databases">
        <authorList>
            <person name="Li T."/>
            <person name="Hu X."/>
            <person name="Zhang T."/>
            <person name="Song X."/>
            <person name="Zhang H."/>
            <person name="Dai N."/>
            <person name="Sheng W."/>
            <person name="Hou X."/>
            <person name="Wei L."/>
        </authorList>
    </citation>
    <scope>NUCLEOTIDE SEQUENCE</scope>
    <source>
        <strain evidence="2">G01</strain>
        <tissue evidence="2">Leaf</tissue>
    </source>
</reference>
<feature type="domain" description="Endonuclease/exonuclease/phosphatase" evidence="1">
    <location>
        <begin position="77"/>
        <end position="178"/>
    </location>
</feature>
<evidence type="ECO:0000259" key="1">
    <source>
        <dbReference type="Pfam" id="PF03372"/>
    </source>
</evidence>
<dbReference type="EMBL" id="JACGWK010001639">
    <property type="protein sequence ID" value="KAL0284628.1"/>
    <property type="molecule type" value="Genomic_DNA"/>
</dbReference>
<dbReference type="AlphaFoldDB" id="A0AAW2ITG2"/>
<accession>A0AAW2ITG2</accession>
<proteinExistence type="predicted"/>
<evidence type="ECO:0000313" key="2">
    <source>
        <dbReference type="EMBL" id="KAL0284628.1"/>
    </source>
</evidence>